<dbReference type="InterPro" id="IPR003474">
    <property type="entry name" value="Glcn_transporter"/>
</dbReference>
<feature type="transmembrane region" description="Helical" evidence="8">
    <location>
        <begin position="54"/>
        <end position="76"/>
    </location>
</feature>
<keyword evidence="4 8" id="KW-0812">Transmembrane</keyword>
<feature type="transmembrane region" description="Helical" evidence="8">
    <location>
        <begin position="218"/>
        <end position="241"/>
    </location>
</feature>
<feature type="transmembrane region" description="Helical" evidence="8">
    <location>
        <begin position="373"/>
        <end position="396"/>
    </location>
</feature>
<evidence type="ECO:0000256" key="5">
    <source>
        <dbReference type="ARBA" id="ARBA00022989"/>
    </source>
</evidence>
<evidence type="ECO:0000256" key="2">
    <source>
        <dbReference type="ARBA" id="ARBA00022448"/>
    </source>
</evidence>
<organism evidence="9 10">
    <name type="scientific">Arachidicoccus rhizosphaerae</name>
    <dbReference type="NCBI Taxonomy" id="551991"/>
    <lineage>
        <taxon>Bacteria</taxon>
        <taxon>Pseudomonadati</taxon>
        <taxon>Bacteroidota</taxon>
        <taxon>Chitinophagia</taxon>
        <taxon>Chitinophagales</taxon>
        <taxon>Chitinophagaceae</taxon>
        <taxon>Arachidicoccus</taxon>
    </lineage>
</organism>
<sequence>MTFVLILLCIALLIILITWVKLNAFLSFLLVSVLAGFLFGLPAEQIIPSIEKGIGSMMGSLIIIITLGAMFGKIIAESGAVEQIASQLIKRFGTRYVHWALMITGFVMGISLFYGVGFVLVVPLIFSVTYQYKLPAVATGLPMLAALSVTHGFLPPHPAPTALVQQLHANITTTLLYGLILAIPALLLAGPFFCRYLRKIPSSPLESFIPKPVGTAKMPGLFNSFVTALLPVLLLMGGAFLKYRLGRSSWLDFFSNASFVMILSIIVATISVGVVQGIRMSQISDMYGAAIKDIALILLVIAGAGALNQVLNDSGVSAAIAGSIHHWPVHPLVLGWLMAAIIRLAVGSATIAGLTAAGFMAPLTLNSGIDPNLMVLSIGAGSLFFSHVNDSGFWLFKEYFNLSLKDTFKSWSLMETIVSVTGLIGVFVLHLILH</sequence>
<keyword evidence="5 8" id="KW-1133">Transmembrane helix</keyword>
<feature type="transmembrane region" description="Helical" evidence="8">
    <location>
        <begin position="253"/>
        <end position="275"/>
    </location>
</feature>
<dbReference type="PIRSF" id="PIRSF002746">
    <property type="entry name" value="Gluconate_transporter"/>
    <property type="match status" value="1"/>
</dbReference>
<reference evidence="9 10" key="1">
    <citation type="submission" date="2016-10" db="EMBL/GenBank/DDBJ databases">
        <authorList>
            <person name="de Groot N.N."/>
        </authorList>
    </citation>
    <scope>NUCLEOTIDE SEQUENCE [LARGE SCALE GENOMIC DNA]</scope>
    <source>
        <strain evidence="9 10">Vu-144</strain>
    </source>
</reference>
<feature type="transmembrane region" description="Helical" evidence="8">
    <location>
        <begin position="134"/>
        <end position="154"/>
    </location>
</feature>
<proteinExistence type="inferred from homology"/>
<evidence type="ECO:0000256" key="1">
    <source>
        <dbReference type="ARBA" id="ARBA00004651"/>
    </source>
</evidence>
<feature type="transmembrane region" description="Helical" evidence="8">
    <location>
        <begin position="336"/>
        <end position="361"/>
    </location>
</feature>
<keyword evidence="3" id="KW-1003">Cell membrane</keyword>
<evidence type="ECO:0000256" key="3">
    <source>
        <dbReference type="ARBA" id="ARBA00022475"/>
    </source>
</evidence>
<dbReference type="RefSeq" id="WP_091400169.1">
    <property type="nucleotide sequence ID" value="NZ_FNQY01000022.1"/>
</dbReference>
<name>A0A1H4BIW7_9BACT</name>
<accession>A0A1H4BIW7</accession>
<evidence type="ECO:0000256" key="7">
    <source>
        <dbReference type="ARBA" id="ARBA00049663"/>
    </source>
</evidence>
<dbReference type="GO" id="GO:0005886">
    <property type="term" value="C:plasma membrane"/>
    <property type="evidence" value="ECO:0007669"/>
    <property type="project" value="UniProtKB-SubCell"/>
</dbReference>
<comment type="subcellular location">
    <subcellularLocation>
        <location evidence="1">Cell membrane</location>
        <topology evidence="1">Multi-pass membrane protein</topology>
    </subcellularLocation>
</comment>
<dbReference type="STRING" id="551991.SAMN05192529_1225"/>
<protein>
    <submittedName>
        <fullName evidence="9">Gnt-I system high-affinity gluconate transporter</fullName>
    </submittedName>
</protein>
<dbReference type="OrthoDB" id="9787129at2"/>
<feature type="transmembrane region" description="Helical" evidence="8">
    <location>
        <begin position="287"/>
        <end position="307"/>
    </location>
</feature>
<evidence type="ECO:0000313" key="10">
    <source>
        <dbReference type="Proteomes" id="UP000199041"/>
    </source>
</evidence>
<dbReference type="EMBL" id="FNQY01000022">
    <property type="protein sequence ID" value="SEA48135.1"/>
    <property type="molecule type" value="Genomic_DNA"/>
</dbReference>
<gene>
    <name evidence="9" type="ORF">SAMN05192529_1225</name>
</gene>
<dbReference type="PANTHER" id="PTHR30354:SF22">
    <property type="entry name" value="HIGH-AFFINITY GLUCONATE TRANSPORTER"/>
    <property type="match status" value="1"/>
</dbReference>
<evidence type="ECO:0000313" key="9">
    <source>
        <dbReference type="EMBL" id="SEA48135.1"/>
    </source>
</evidence>
<dbReference type="AlphaFoldDB" id="A0A1H4BIW7"/>
<keyword evidence="6 8" id="KW-0472">Membrane</keyword>
<feature type="transmembrane region" description="Helical" evidence="8">
    <location>
        <begin position="96"/>
        <end position="122"/>
    </location>
</feature>
<comment type="similarity">
    <text evidence="7">Belongs to the GntP permease family.</text>
</comment>
<keyword evidence="2" id="KW-0813">Transport</keyword>
<dbReference type="PANTHER" id="PTHR30354">
    <property type="entry name" value="GNT FAMILY GLUCONATE TRANSPORTER"/>
    <property type="match status" value="1"/>
</dbReference>
<dbReference type="Pfam" id="PF02447">
    <property type="entry name" value="GntP_permease"/>
    <property type="match status" value="1"/>
</dbReference>
<feature type="transmembrane region" description="Helical" evidence="8">
    <location>
        <begin position="28"/>
        <end position="47"/>
    </location>
</feature>
<evidence type="ECO:0000256" key="6">
    <source>
        <dbReference type="ARBA" id="ARBA00023136"/>
    </source>
</evidence>
<dbReference type="GO" id="GO:0015128">
    <property type="term" value="F:gluconate transmembrane transporter activity"/>
    <property type="evidence" value="ECO:0007669"/>
    <property type="project" value="InterPro"/>
</dbReference>
<evidence type="ECO:0000256" key="4">
    <source>
        <dbReference type="ARBA" id="ARBA00022692"/>
    </source>
</evidence>
<dbReference type="Proteomes" id="UP000199041">
    <property type="component" value="Unassembled WGS sequence"/>
</dbReference>
<feature type="transmembrane region" description="Helical" evidence="8">
    <location>
        <begin position="416"/>
        <end position="433"/>
    </location>
</feature>
<feature type="transmembrane region" description="Helical" evidence="8">
    <location>
        <begin position="174"/>
        <end position="197"/>
    </location>
</feature>
<evidence type="ECO:0000256" key="8">
    <source>
        <dbReference type="SAM" id="Phobius"/>
    </source>
</evidence>
<keyword evidence="10" id="KW-1185">Reference proteome</keyword>
<dbReference type="NCBIfam" id="TIGR00791">
    <property type="entry name" value="gntP"/>
    <property type="match status" value="1"/>
</dbReference>